<dbReference type="SUPFAM" id="SSF46689">
    <property type="entry name" value="Homeodomain-like"/>
    <property type="match status" value="2"/>
</dbReference>
<dbReference type="Proteomes" id="UP000609531">
    <property type="component" value="Unassembled WGS sequence"/>
</dbReference>
<dbReference type="SMART" id="SM00342">
    <property type="entry name" value="HTH_ARAC"/>
    <property type="match status" value="1"/>
</dbReference>
<dbReference type="PANTHER" id="PTHR46796">
    <property type="entry name" value="HTH-TYPE TRANSCRIPTIONAL ACTIVATOR RHAS-RELATED"/>
    <property type="match status" value="1"/>
</dbReference>
<dbReference type="Pfam" id="PF14525">
    <property type="entry name" value="AraC_binding_2"/>
    <property type="match status" value="1"/>
</dbReference>
<keyword evidence="3" id="KW-0804">Transcription</keyword>
<dbReference type="Pfam" id="PF12833">
    <property type="entry name" value="HTH_18"/>
    <property type="match status" value="1"/>
</dbReference>
<evidence type="ECO:0000259" key="4">
    <source>
        <dbReference type="PROSITE" id="PS01124"/>
    </source>
</evidence>
<protein>
    <submittedName>
        <fullName evidence="5">Helix-turn-helix domain-containing protein</fullName>
    </submittedName>
</protein>
<comment type="caution">
    <text evidence="5">The sequence shown here is derived from an EMBL/GenBank/DDBJ whole genome shotgun (WGS) entry which is preliminary data.</text>
</comment>
<dbReference type="PANTHER" id="PTHR46796:SF12">
    <property type="entry name" value="HTH-TYPE DNA-BINDING TRANSCRIPTIONAL ACTIVATOR EUTR"/>
    <property type="match status" value="1"/>
</dbReference>
<evidence type="ECO:0000256" key="3">
    <source>
        <dbReference type="ARBA" id="ARBA00023163"/>
    </source>
</evidence>
<dbReference type="PROSITE" id="PS01124">
    <property type="entry name" value="HTH_ARAC_FAMILY_2"/>
    <property type="match status" value="1"/>
</dbReference>
<dbReference type="EMBL" id="JAEKJA010000006">
    <property type="protein sequence ID" value="MBJ3775845.1"/>
    <property type="molecule type" value="Genomic_DNA"/>
</dbReference>
<evidence type="ECO:0000256" key="2">
    <source>
        <dbReference type="ARBA" id="ARBA00023125"/>
    </source>
</evidence>
<dbReference type="InterPro" id="IPR050204">
    <property type="entry name" value="AraC_XylS_family_regulators"/>
</dbReference>
<evidence type="ECO:0000256" key="1">
    <source>
        <dbReference type="ARBA" id="ARBA00023015"/>
    </source>
</evidence>
<feature type="domain" description="HTH araC/xylS-type" evidence="4">
    <location>
        <begin position="232"/>
        <end position="332"/>
    </location>
</feature>
<dbReference type="InterPro" id="IPR009057">
    <property type="entry name" value="Homeodomain-like_sf"/>
</dbReference>
<dbReference type="GO" id="GO:0003700">
    <property type="term" value="F:DNA-binding transcription factor activity"/>
    <property type="evidence" value="ECO:0007669"/>
    <property type="project" value="InterPro"/>
</dbReference>
<keyword evidence="6" id="KW-1185">Reference proteome</keyword>
<evidence type="ECO:0000313" key="6">
    <source>
        <dbReference type="Proteomes" id="UP000609531"/>
    </source>
</evidence>
<keyword evidence="2" id="KW-0238">DNA-binding</keyword>
<evidence type="ECO:0000313" key="5">
    <source>
        <dbReference type="EMBL" id="MBJ3775845.1"/>
    </source>
</evidence>
<sequence length="337" mass="36175">MTPLTPGAPEWRAPFLAERATTYATHSVGDARAYVSTLFRPHRLTARDDGRSIAFSHQMLASPRMTLNAMAYGEAVDVHSRELEDFFLLELTFAGSCEIDYGHSGIVGTPGTMFVLDANRPFIKRWSDDCDQIIVKIAKADVQRCLGSVASGHLAPLAFDATAVPMTRCGGAVAAMVSTLARLGATEAGAASRLVTRASEEQLILAMLGTFPHSCTEALEAPGGSIAPASVVRARRFMMERIGEPVTLAEIVAASGVGPRALQRAFGSVHGCSPLTWLREARLALARRRLEQAGEGASVTEIALASGFGHLSRFAELYRQRYAERPSDTLRKAASTQ</sequence>
<dbReference type="RefSeq" id="WP_198881740.1">
    <property type="nucleotide sequence ID" value="NZ_JAEKJA010000006.1"/>
</dbReference>
<name>A0A934IPV1_9HYPH</name>
<gene>
    <name evidence="5" type="ORF">JCR33_09120</name>
</gene>
<dbReference type="InterPro" id="IPR018060">
    <property type="entry name" value="HTH_AraC"/>
</dbReference>
<dbReference type="Gene3D" id="1.10.10.60">
    <property type="entry name" value="Homeodomain-like"/>
    <property type="match status" value="1"/>
</dbReference>
<dbReference type="InterPro" id="IPR035418">
    <property type="entry name" value="AraC-bd_2"/>
</dbReference>
<reference evidence="5" key="1">
    <citation type="submission" date="2020-12" db="EMBL/GenBank/DDBJ databases">
        <title>Bacterial taxonomy.</title>
        <authorList>
            <person name="Pan X."/>
        </authorList>
    </citation>
    <scope>NUCLEOTIDE SEQUENCE</scope>
    <source>
        <strain evidence="5">B2012</strain>
    </source>
</reference>
<keyword evidence="1" id="KW-0805">Transcription regulation</keyword>
<proteinExistence type="predicted"/>
<dbReference type="GO" id="GO:0043565">
    <property type="term" value="F:sequence-specific DNA binding"/>
    <property type="evidence" value="ECO:0007669"/>
    <property type="project" value="InterPro"/>
</dbReference>
<accession>A0A934IPV1</accession>
<dbReference type="AlphaFoldDB" id="A0A934IPV1"/>
<organism evidence="5 6">
    <name type="scientific">Acuticoccus mangrovi</name>
    <dbReference type="NCBI Taxonomy" id="2796142"/>
    <lineage>
        <taxon>Bacteria</taxon>
        <taxon>Pseudomonadati</taxon>
        <taxon>Pseudomonadota</taxon>
        <taxon>Alphaproteobacteria</taxon>
        <taxon>Hyphomicrobiales</taxon>
        <taxon>Amorphaceae</taxon>
        <taxon>Acuticoccus</taxon>
    </lineage>
</organism>